<sequence length="86" mass="9597">MSQFVLDSWTAFARMGNPNPDVRFLEARGFINTTRAVEASGAWKAVGENDLTLRLMQYPPVQEGFGVYGGQEQCQALGFPIDYYEA</sequence>
<protein>
    <submittedName>
        <fullName evidence="1">Uncharacterized protein</fullName>
    </submittedName>
</protein>
<reference evidence="1" key="1">
    <citation type="submission" date="2024-09" db="EMBL/GenBank/DDBJ databases">
        <title>Black Yeasts Isolated from many extreme environments.</title>
        <authorList>
            <person name="Coleine C."/>
            <person name="Stajich J.E."/>
            <person name="Selbmann L."/>
        </authorList>
    </citation>
    <scope>NUCLEOTIDE SEQUENCE</scope>
    <source>
        <strain evidence="1">CCFEE 5737</strain>
    </source>
</reference>
<proteinExistence type="predicted"/>
<evidence type="ECO:0000313" key="1">
    <source>
        <dbReference type="EMBL" id="KAK3079087.1"/>
    </source>
</evidence>
<name>A0ACC3DRC9_9PEZI</name>
<dbReference type="EMBL" id="JAWDJW010001386">
    <property type="protein sequence ID" value="KAK3079087.1"/>
    <property type="molecule type" value="Genomic_DNA"/>
</dbReference>
<dbReference type="Proteomes" id="UP001186974">
    <property type="component" value="Unassembled WGS sequence"/>
</dbReference>
<feature type="non-terminal residue" evidence="1">
    <location>
        <position position="86"/>
    </location>
</feature>
<comment type="caution">
    <text evidence="1">The sequence shown here is derived from an EMBL/GenBank/DDBJ whole genome shotgun (WGS) entry which is preliminary data.</text>
</comment>
<organism evidence="1 2">
    <name type="scientific">Coniosporium uncinatum</name>
    <dbReference type="NCBI Taxonomy" id="93489"/>
    <lineage>
        <taxon>Eukaryota</taxon>
        <taxon>Fungi</taxon>
        <taxon>Dikarya</taxon>
        <taxon>Ascomycota</taxon>
        <taxon>Pezizomycotina</taxon>
        <taxon>Dothideomycetes</taxon>
        <taxon>Dothideomycetes incertae sedis</taxon>
        <taxon>Coniosporium</taxon>
    </lineage>
</organism>
<accession>A0ACC3DRC9</accession>
<gene>
    <name evidence="1" type="ORF">LTS18_005774</name>
</gene>
<keyword evidence="2" id="KW-1185">Reference proteome</keyword>
<evidence type="ECO:0000313" key="2">
    <source>
        <dbReference type="Proteomes" id="UP001186974"/>
    </source>
</evidence>